<dbReference type="Pfam" id="PF03009">
    <property type="entry name" value="GDPD"/>
    <property type="match status" value="1"/>
</dbReference>
<name>A0ABX6YGR4_9MICO</name>
<evidence type="ECO:0000259" key="1">
    <source>
        <dbReference type="PROSITE" id="PS51704"/>
    </source>
</evidence>
<evidence type="ECO:0000313" key="2">
    <source>
        <dbReference type="EMBL" id="QPZ37636.1"/>
    </source>
</evidence>
<keyword evidence="3" id="KW-1185">Reference proteome</keyword>
<dbReference type="RefSeq" id="WP_166990944.1">
    <property type="nucleotide sequence ID" value="NZ_CP061169.1"/>
</dbReference>
<dbReference type="Proteomes" id="UP000662814">
    <property type="component" value="Chromosome"/>
</dbReference>
<protein>
    <recommendedName>
        <fullName evidence="1">GP-PDE domain-containing protein</fullName>
    </recommendedName>
</protein>
<dbReference type="InterPro" id="IPR030395">
    <property type="entry name" value="GP_PDE_dom"/>
</dbReference>
<dbReference type="EMBL" id="CP061169">
    <property type="protein sequence ID" value="QPZ37636.1"/>
    <property type="molecule type" value="Genomic_DNA"/>
</dbReference>
<dbReference type="InterPro" id="IPR017946">
    <property type="entry name" value="PLC-like_Pdiesterase_TIM-brl"/>
</dbReference>
<reference evidence="2 3" key="1">
    <citation type="submission" date="2020-12" db="EMBL/GenBank/DDBJ databases">
        <title>Microbacterium sp. HY060.</title>
        <authorList>
            <person name="Zhou J."/>
        </authorList>
    </citation>
    <scope>NUCLEOTIDE SEQUENCE [LARGE SCALE GENOMIC DNA]</scope>
    <source>
        <strain evidence="2 3">HY60</strain>
    </source>
</reference>
<organism evidence="2 3">
    <name type="scientific">Paramicrobacterium chengjingii</name>
    <dbReference type="NCBI Taxonomy" id="2769067"/>
    <lineage>
        <taxon>Bacteria</taxon>
        <taxon>Bacillati</taxon>
        <taxon>Actinomycetota</taxon>
        <taxon>Actinomycetes</taxon>
        <taxon>Micrococcales</taxon>
        <taxon>Microbacteriaceae</taxon>
        <taxon>Paramicrobacterium</taxon>
    </lineage>
</organism>
<dbReference type="SUPFAM" id="SSF51695">
    <property type="entry name" value="PLC-like phosphodiesterases"/>
    <property type="match status" value="1"/>
</dbReference>
<dbReference type="Gene3D" id="3.20.20.190">
    <property type="entry name" value="Phosphatidylinositol (PI) phosphodiesterase"/>
    <property type="match status" value="1"/>
</dbReference>
<gene>
    <name evidence="2" type="ORF">HCR76_12495</name>
</gene>
<evidence type="ECO:0000313" key="3">
    <source>
        <dbReference type="Proteomes" id="UP000662814"/>
    </source>
</evidence>
<sequence>MRSIDQLKKLTPFYVAHRGSGDNWTEHTALAYGRSLEAGAHAIEVSVNRTRDGVFVCQHDSNLKRLTGTDAEIEQLTWNEVSQFSNDAREWLGPAADLVPISRLDEVLDAFAGDNVIFLEDKTGKHTSDLLDIMDAYPDAAKHFVWKQWAAGRQVTQASERGYTTWGYFTSEIHERIDELSEHFDMIGIHHSAPDEIVRLAVETGIPVIVWEVHRRSLRDHLATLGVQGMMCSNIPYVMSQKPRATKDSYSSGLRAAGDLPWSVDNGWSHQPTLSEKDASVTLDKDEIQSYGMGSLSPVASTTYVVSLKIQWPDAVPDGSAAAGIAFCLESDAPYRIGVPSETSGYHALLRANGSLELILRSAGEDNGTSLGVRSTSPPVAGQGITLVVRVSPTDVRVSRDADLSSEVSANDTAHRGGYIALCKNYPTSEPAAFSEILIE</sequence>
<feature type="domain" description="GP-PDE" evidence="1">
    <location>
        <begin position="12"/>
        <end position="243"/>
    </location>
</feature>
<dbReference type="PANTHER" id="PTHR46211">
    <property type="entry name" value="GLYCEROPHOSPHORYL DIESTER PHOSPHODIESTERASE"/>
    <property type="match status" value="1"/>
</dbReference>
<dbReference type="CDD" id="cd08556">
    <property type="entry name" value="GDPD"/>
    <property type="match status" value="1"/>
</dbReference>
<accession>A0ABX6YGR4</accession>
<proteinExistence type="predicted"/>
<dbReference type="PROSITE" id="PS51704">
    <property type="entry name" value="GP_PDE"/>
    <property type="match status" value="1"/>
</dbReference>
<dbReference type="PANTHER" id="PTHR46211:SF14">
    <property type="entry name" value="GLYCEROPHOSPHODIESTER PHOSPHODIESTERASE"/>
    <property type="match status" value="1"/>
</dbReference>